<dbReference type="EMBL" id="JAVDRP010000038">
    <property type="protein sequence ID" value="MDR6413198.1"/>
    <property type="molecule type" value="Genomic_DNA"/>
</dbReference>
<comment type="caution">
    <text evidence="1">The sequence shown here is derived from an EMBL/GenBank/DDBJ whole genome shotgun (WGS) entry which is preliminary data.</text>
</comment>
<organism evidence="1 2">
    <name type="scientific">Paraburkholderia terricola</name>
    <dbReference type="NCBI Taxonomy" id="169427"/>
    <lineage>
        <taxon>Bacteria</taxon>
        <taxon>Pseudomonadati</taxon>
        <taxon>Pseudomonadota</taxon>
        <taxon>Betaproteobacteria</taxon>
        <taxon>Burkholderiales</taxon>
        <taxon>Burkholderiaceae</taxon>
        <taxon>Paraburkholderia</taxon>
    </lineage>
</organism>
<keyword evidence="2" id="KW-1185">Reference proteome</keyword>
<sequence length="40" mass="4599">MIRLFNEGACQRAYKFSERFARVAIVGEFDPVVDWTFTAG</sequence>
<dbReference type="Proteomes" id="UP001264340">
    <property type="component" value="Unassembled WGS sequence"/>
</dbReference>
<gene>
    <name evidence="1" type="ORF">J2804_006636</name>
</gene>
<reference evidence="1 2" key="1">
    <citation type="submission" date="2023-07" db="EMBL/GenBank/DDBJ databases">
        <title>Sorghum-associated microbial communities from plants grown in Nebraska, USA.</title>
        <authorList>
            <person name="Schachtman D."/>
        </authorList>
    </citation>
    <scope>NUCLEOTIDE SEQUENCE [LARGE SCALE GENOMIC DNA]</scope>
    <source>
        <strain evidence="1 2">DS1316</strain>
    </source>
</reference>
<proteinExistence type="predicted"/>
<evidence type="ECO:0000313" key="2">
    <source>
        <dbReference type="Proteomes" id="UP001264340"/>
    </source>
</evidence>
<accession>A0ABU1M2E5</accession>
<evidence type="ECO:0000313" key="1">
    <source>
        <dbReference type="EMBL" id="MDR6413198.1"/>
    </source>
</evidence>
<name>A0ABU1M2E5_9BURK</name>
<protein>
    <submittedName>
        <fullName evidence="1">Uncharacterized protein</fullName>
    </submittedName>
</protein>